<sequence length="66" mass="7108">MKVYSKQNANRLATRIVITEHELQELTAGKVVYCQDYSSGSLSLVVLNLKMPSGSSNFTKGGSISG</sequence>
<reference evidence="1" key="1">
    <citation type="journal article" date="2015" name="Nature">
        <title>Complex archaea that bridge the gap between prokaryotes and eukaryotes.</title>
        <authorList>
            <person name="Spang A."/>
            <person name="Saw J.H."/>
            <person name="Jorgensen S.L."/>
            <person name="Zaremba-Niedzwiedzka K."/>
            <person name="Martijn J."/>
            <person name="Lind A.E."/>
            <person name="van Eijk R."/>
            <person name="Schleper C."/>
            <person name="Guy L."/>
            <person name="Ettema T.J."/>
        </authorList>
    </citation>
    <scope>NUCLEOTIDE SEQUENCE</scope>
</reference>
<comment type="caution">
    <text evidence="1">The sequence shown here is derived from an EMBL/GenBank/DDBJ whole genome shotgun (WGS) entry which is preliminary data.</text>
</comment>
<organism evidence="1">
    <name type="scientific">marine sediment metagenome</name>
    <dbReference type="NCBI Taxonomy" id="412755"/>
    <lineage>
        <taxon>unclassified sequences</taxon>
        <taxon>metagenomes</taxon>
        <taxon>ecological metagenomes</taxon>
    </lineage>
</organism>
<proteinExistence type="predicted"/>
<evidence type="ECO:0000313" key="1">
    <source>
        <dbReference type="EMBL" id="KKN72631.1"/>
    </source>
</evidence>
<gene>
    <name evidence="1" type="ORF">LCGC14_0408730</name>
</gene>
<dbReference type="AlphaFoldDB" id="A0A0F9VGI8"/>
<dbReference type="EMBL" id="LAZR01000358">
    <property type="protein sequence ID" value="KKN72631.1"/>
    <property type="molecule type" value="Genomic_DNA"/>
</dbReference>
<protein>
    <submittedName>
        <fullName evidence="1">Uncharacterized protein</fullName>
    </submittedName>
</protein>
<name>A0A0F9VGI8_9ZZZZ</name>
<accession>A0A0F9VGI8</accession>